<name>A0A1I6IDV1_9FIRM</name>
<reference evidence="1 2" key="1">
    <citation type="submission" date="2016-10" db="EMBL/GenBank/DDBJ databases">
        <authorList>
            <person name="de Groot N.N."/>
        </authorList>
    </citation>
    <scope>NUCLEOTIDE SEQUENCE [LARGE SCALE GENOMIC DNA]</scope>
    <source>
        <strain evidence="1 2">743A</strain>
    </source>
</reference>
<dbReference type="AlphaFoldDB" id="A0A1I6IDV1"/>
<dbReference type="STRING" id="37658.SAMN05661086_00739"/>
<dbReference type="Proteomes" id="UP000199659">
    <property type="component" value="Unassembled WGS sequence"/>
</dbReference>
<organism evidence="1 2">
    <name type="scientific">Anaeromicropila populeti</name>
    <dbReference type="NCBI Taxonomy" id="37658"/>
    <lineage>
        <taxon>Bacteria</taxon>
        <taxon>Bacillati</taxon>
        <taxon>Bacillota</taxon>
        <taxon>Clostridia</taxon>
        <taxon>Lachnospirales</taxon>
        <taxon>Lachnospiraceae</taxon>
        <taxon>Anaeromicropila</taxon>
    </lineage>
</organism>
<protein>
    <recommendedName>
        <fullName evidence="3">Zinc-or iron-chelating domain-containing protein</fullName>
    </recommendedName>
</protein>
<evidence type="ECO:0008006" key="3">
    <source>
        <dbReference type="Google" id="ProtNLM"/>
    </source>
</evidence>
<evidence type="ECO:0000313" key="2">
    <source>
        <dbReference type="Proteomes" id="UP000199659"/>
    </source>
</evidence>
<keyword evidence="2" id="KW-1185">Reference proteome</keyword>
<accession>A0A1I6IDV1</accession>
<dbReference type="EMBL" id="FOYZ01000002">
    <property type="protein sequence ID" value="SFR64863.1"/>
    <property type="molecule type" value="Genomic_DNA"/>
</dbReference>
<dbReference type="OrthoDB" id="9810361at2"/>
<dbReference type="InterPro" id="IPR005358">
    <property type="entry name" value="Puta_zinc/iron-chelating_dom"/>
</dbReference>
<proteinExistence type="predicted"/>
<evidence type="ECO:0000313" key="1">
    <source>
        <dbReference type="EMBL" id="SFR64863.1"/>
    </source>
</evidence>
<gene>
    <name evidence="1" type="ORF">SAMN05661086_00739</name>
</gene>
<sequence length="219" mass="25659">MKRNCSLDEISDGKLYEINDLVEVSCNGCGGKASCCHGMGNSIILDPYDCYCLSINLNTTFEKLLVDKVQLNVVDGIILPNLRMNGSAECCAFLSEQGRCSIHKFRPGICRIFPLGRYYEDGDFNYILQVNECHNNSRTQRKVGKWIDTPDFERNKKFLIDWHYFLNEVEQEIRGTEDENYIKNRNLLILNTFYVKEYNREIDFYKQFNQRLEEIKKVK</sequence>
<dbReference type="Pfam" id="PF03692">
    <property type="entry name" value="CxxCxxCC"/>
    <property type="match status" value="1"/>
</dbReference>
<dbReference type="RefSeq" id="WP_092559346.1">
    <property type="nucleotide sequence ID" value="NZ_FOYZ01000002.1"/>
</dbReference>